<keyword evidence="4" id="KW-1185">Reference proteome</keyword>
<reference evidence="4" key="1">
    <citation type="journal article" date="2019" name="Int. J. Syst. Evol. Microbiol.">
        <title>The Global Catalogue of Microorganisms (GCM) 10K type strain sequencing project: providing services to taxonomists for standard genome sequencing and annotation.</title>
        <authorList>
            <consortium name="The Broad Institute Genomics Platform"/>
            <consortium name="The Broad Institute Genome Sequencing Center for Infectious Disease"/>
            <person name="Wu L."/>
            <person name="Ma J."/>
        </authorList>
    </citation>
    <scope>NUCLEOTIDE SEQUENCE [LARGE SCALE GENOMIC DNA]</scope>
    <source>
        <strain evidence="4">JCM 18531</strain>
    </source>
</reference>
<feature type="chain" id="PRO_5045631688" description="DUF8017 domain-containing protein" evidence="1">
    <location>
        <begin position="26"/>
        <end position="194"/>
    </location>
</feature>
<accession>A0ABP8XL63</accession>
<dbReference type="Proteomes" id="UP001499974">
    <property type="component" value="Unassembled WGS sequence"/>
</dbReference>
<proteinExistence type="predicted"/>
<comment type="caution">
    <text evidence="3">The sequence shown here is derived from an EMBL/GenBank/DDBJ whole genome shotgun (WGS) entry which is preliminary data.</text>
</comment>
<sequence length="194" mass="19780">MARARIAVALAVVAVLAVLATAALAVTTYVGGDDPDALAVTDPGTGARFEVPGKDWAVRGARSRIYYEDDAGKPVAVVTGPAVYRDGSCAEQPGDSNRGFAGFTQDAFDAWRAGLGGGPGEERRDPVELADGREGTVRWVRLPGGSGPCAAAGIELAMLSSGGVRVVVVADAGEAGTLAHGEIVRILRSLRPPA</sequence>
<evidence type="ECO:0000259" key="2">
    <source>
        <dbReference type="Pfam" id="PF26056"/>
    </source>
</evidence>
<dbReference type="RefSeq" id="WP_345522362.1">
    <property type="nucleotide sequence ID" value="NZ_BAABKM010000002.1"/>
</dbReference>
<keyword evidence="1" id="KW-0732">Signal</keyword>
<evidence type="ECO:0000256" key="1">
    <source>
        <dbReference type="SAM" id="SignalP"/>
    </source>
</evidence>
<protein>
    <recommendedName>
        <fullName evidence="2">DUF8017 domain-containing protein</fullName>
    </recommendedName>
</protein>
<organism evidence="3 4">
    <name type="scientific">Nocardioides conyzicola</name>
    <dbReference type="NCBI Taxonomy" id="1651781"/>
    <lineage>
        <taxon>Bacteria</taxon>
        <taxon>Bacillati</taxon>
        <taxon>Actinomycetota</taxon>
        <taxon>Actinomycetes</taxon>
        <taxon>Propionibacteriales</taxon>
        <taxon>Nocardioidaceae</taxon>
        <taxon>Nocardioides</taxon>
    </lineage>
</organism>
<evidence type="ECO:0000313" key="3">
    <source>
        <dbReference type="EMBL" id="GAA4710488.1"/>
    </source>
</evidence>
<feature type="domain" description="DUF8017" evidence="2">
    <location>
        <begin position="37"/>
        <end position="192"/>
    </location>
</feature>
<dbReference type="EMBL" id="BAABKM010000002">
    <property type="protein sequence ID" value="GAA4710488.1"/>
    <property type="molecule type" value="Genomic_DNA"/>
</dbReference>
<dbReference type="InterPro" id="IPR058330">
    <property type="entry name" value="DUF8017"/>
</dbReference>
<dbReference type="Pfam" id="PF26056">
    <property type="entry name" value="DUF8017"/>
    <property type="match status" value="1"/>
</dbReference>
<feature type="signal peptide" evidence="1">
    <location>
        <begin position="1"/>
        <end position="25"/>
    </location>
</feature>
<name>A0ABP8XL63_9ACTN</name>
<gene>
    <name evidence="3" type="ORF">GCM10023349_31770</name>
</gene>
<evidence type="ECO:0000313" key="4">
    <source>
        <dbReference type="Proteomes" id="UP001499974"/>
    </source>
</evidence>